<dbReference type="OrthoDB" id="9781621at2"/>
<dbReference type="InterPro" id="IPR045024">
    <property type="entry name" value="NDH-2"/>
</dbReference>
<feature type="domain" description="FAD/NAD(P)-binding" evidence="7">
    <location>
        <begin position="46"/>
        <end position="383"/>
    </location>
</feature>
<evidence type="ECO:0000256" key="4">
    <source>
        <dbReference type="ARBA" id="ARBA00023002"/>
    </source>
</evidence>
<dbReference type="InterPro" id="IPR036188">
    <property type="entry name" value="FAD/NAD-bd_sf"/>
</dbReference>
<keyword evidence="6" id="KW-0732">Signal</keyword>
<accession>J0N4Y0</accession>
<comment type="similarity">
    <text evidence="1">Belongs to the NADH dehydrogenase family.</text>
</comment>
<evidence type="ECO:0000313" key="8">
    <source>
        <dbReference type="EMBL" id="EJF39487.1"/>
    </source>
</evidence>
<dbReference type="EMBL" id="AKFT01000177">
    <property type="protein sequence ID" value="EJF39487.1"/>
    <property type="molecule type" value="Genomic_DNA"/>
</dbReference>
<reference evidence="8 9" key="1">
    <citation type="submission" date="2012-05" db="EMBL/GenBank/DDBJ databases">
        <authorList>
            <person name="Harkins D.M."/>
            <person name="Madupu R."/>
            <person name="Durkin A.S."/>
            <person name="Torralba M."/>
            <person name="Methe B."/>
            <person name="Sutton G.G."/>
            <person name="Nelson K.E."/>
        </authorList>
    </citation>
    <scope>NUCLEOTIDE SEQUENCE [LARGE SCALE GENOMIC DNA]</scope>
    <source>
        <strain evidence="8 9">F0489</strain>
    </source>
</reference>
<dbReference type="AlphaFoldDB" id="J0N4Y0"/>
<sequence length="505" mass="53841">MSRRTTIALSTAGLLAAGAALALVARPARRGVPDLPTASGGRRPTRVVIVGGGYVGFCTARALRSRLDTDQVEIAVVDPRPYMTYQPFLPEVAAGSIQPRHIVASHRRSLDGITILTGSVTGIDHASRTITIAPPMPESTKEAPGSYDLSYDHIVLALGAEVRTLPIPGLAEQAMGFKQVEEALALRNRVLSRIDDAACTWDAERRRRLLTFVFVGGGFAGVEAIAELEDMVRSAVAKIPSVEQGDIRFVLVEGSRRILPELTEELSGYGLEQLRDRGIDVRLSTFLNSCVDGHVVLSDGSEFDADTIVWTAGVKASPVLAESDLPIEGRGRVTTLPTLQVARDGVVVDGAWAAGDCAAVPDLMSEDPEATCAPTAQHAVRQAKVLADNLVTTLTGGEDAAGELTSYAHENLGTVASLGIGKGVARIMGHNLRGFSAWTAHRGYHVYAMPTINRKVRIMMDWFAAVVFRRDLASFGSVALPGAAFAQAARHDALIAERTRAQQQA</sequence>
<keyword evidence="4" id="KW-0560">Oxidoreductase</keyword>
<evidence type="ECO:0000256" key="6">
    <source>
        <dbReference type="SAM" id="SignalP"/>
    </source>
</evidence>
<keyword evidence="3" id="KW-0274">FAD</keyword>
<dbReference type="PANTHER" id="PTHR43706:SF45">
    <property type="entry name" value="NADH DEHYDROGENASE-LIKE PROTEIN RV1812C"/>
    <property type="match status" value="1"/>
</dbReference>
<dbReference type="GO" id="GO:0003954">
    <property type="term" value="F:NADH dehydrogenase activity"/>
    <property type="evidence" value="ECO:0007669"/>
    <property type="project" value="InterPro"/>
</dbReference>
<dbReference type="PANTHER" id="PTHR43706">
    <property type="entry name" value="NADH DEHYDROGENASE"/>
    <property type="match status" value="1"/>
</dbReference>
<proteinExistence type="inferred from homology"/>
<dbReference type="PATRIC" id="fig|1125718.3.peg.2204"/>
<comment type="caution">
    <text evidence="8">The sequence shown here is derived from an EMBL/GenBank/DDBJ whole genome shotgun (WGS) entry which is preliminary data.</text>
</comment>
<evidence type="ECO:0000256" key="3">
    <source>
        <dbReference type="ARBA" id="ARBA00022827"/>
    </source>
</evidence>
<dbReference type="RefSeq" id="WP_008732722.1">
    <property type="nucleotide sequence ID" value="NZ_AKFT01000177.1"/>
</dbReference>
<gene>
    <name evidence="8" type="ORF">HMPREF1318_0036</name>
</gene>
<name>J0N4Y0_9ACTO</name>
<dbReference type="Proteomes" id="UP000002941">
    <property type="component" value="Unassembled WGS sequence"/>
</dbReference>
<evidence type="ECO:0000259" key="7">
    <source>
        <dbReference type="Pfam" id="PF07992"/>
    </source>
</evidence>
<dbReference type="SUPFAM" id="SSF51905">
    <property type="entry name" value="FAD/NAD(P)-binding domain"/>
    <property type="match status" value="1"/>
</dbReference>
<evidence type="ECO:0000256" key="2">
    <source>
        <dbReference type="ARBA" id="ARBA00022630"/>
    </source>
</evidence>
<dbReference type="PRINTS" id="PR00368">
    <property type="entry name" value="FADPNR"/>
</dbReference>
<dbReference type="eggNOG" id="COG1252">
    <property type="taxonomic scope" value="Bacteria"/>
</dbReference>
<protein>
    <submittedName>
        <fullName evidence="8">Pyridine nucleotide-disulfide oxidoreductase</fullName>
    </submittedName>
</protein>
<dbReference type="Pfam" id="PF07992">
    <property type="entry name" value="Pyr_redox_2"/>
    <property type="match status" value="1"/>
</dbReference>
<feature type="signal peptide" evidence="6">
    <location>
        <begin position="1"/>
        <end position="22"/>
    </location>
</feature>
<feature type="chain" id="PRO_5003736782" evidence="6">
    <location>
        <begin position="23"/>
        <end position="505"/>
    </location>
</feature>
<dbReference type="InterPro" id="IPR023753">
    <property type="entry name" value="FAD/NAD-binding_dom"/>
</dbReference>
<evidence type="ECO:0000256" key="1">
    <source>
        <dbReference type="ARBA" id="ARBA00005272"/>
    </source>
</evidence>
<keyword evidence="9" id="KW-1185">Reference proteome</keyword>
<keyword evidence="2" id="KW-0285">Flavoprotein</keyword>
<organism evidence="8 9">
    <name type="scientific">Actinomyces massiliensis F0489</name>
    <dbReference type="NCBI Taxonomy" id="1125718"/>
    <lineage>
        <taxon>Bacteria</taxon>
        <taxon>Bacillati</taxon>
        <taxon>Actinomycetota</taxon>
        <taxon>Actinomycetes</taxon>
        <taxon>Actinomycetales</taxon>
        <taxon>Actinomycetaceae</taxon>
        <taxon>Actinomyces</taxon>
    </lineage>
</organism>
<evidence type="ECO:0000313" key="9">
    <source>
        <dbReference type="Proteomes" id="UP000002941"/>
    </source>
</evidence>
<evidence type="ECO:0000256" key="5">
    <source>
        <dbReference type="ARBA" id="ARBA00023027"/>
    </source>
</evidence>
<keyword evidence="5" id="KW-0520">NAD</keyword>
<dbReference type="Gene3D" id="3.50.50.100">
    <property type="match status" value="1"/>
</dbReference>